<gene>
    <name evidence="1" type="ORF">HPB49_001081</name>
</gene>
<protein>
    <submittedName>
        <fullName evidence="1">Uncharacterized protein</fullName>
    </submittedName>
</protein>
<reference evidence="1" key="1">
    <citation type="submission" date="2020-05" db="EMBL/GenBank/DDBJ databases">
        <title>Large-scale comparative analyses of tick genomes elucidate their genetic diversity and vector capacities.</title>
        <authorList>
            <person name="Jia N."/>
            <person name="Wang J."/>
            <person name="Shi W."/>
            <person name="Du L."/>
            <person name="Sun Y."/>
            <person name="Zhan W."/>
            <person name="Jiang J."/>
            <person name="Wang Q."/>
            <person name="Zhang B."/>
            <person name="Ji P."/>
            <person name="Sakyi L.B."/>
            <person name="Cui X."/>
            <person name="Yuan T."/>
            <person name="Jiang B."/>
            <person name="Yang W."/>
            <person name="Lam T.T.-Y."/>
            <person name="Chang Q."/>
            <person name="Ding S."/>
            <person name="Wang X."/>
            <person name="Zhu J."/>
            <person name="Ruan X."/>
            <person name="Zhao L."/>
            <person name="Wei J."/>
            <person name="Que T."/>
            <person name="Du C."/>
            <person name="Cheng J."/>
            <person name="Dai P."/>
            <person name="Han X."/>
            <person name="Huang E."/>
            <person name="Gao Y."/>
            <person name="Liu J."/>
            <person name="Shao H."/>
            <person name="Ye R."/>
            <person name="Li L."/>
            <person name="Wei W."/>
            <person name="Wang X."/>
            <person name="Wang C."/>
            <person name="Yang T."/>
            <person name="Huo Q."/>
            <person name="Li W."/>
            <person name="Guo W."/>
            <person name="Chen H."/>
            <person name="Zhou L."/>
            <person name="Ni X."/>
            <person name="Tian J."/>
            <person name="Zhou Y."/>
            <person name="Sheng Y."/>
            <person name="Liu T."/>
            <person name="Pan Y."/>
            <person name="Xia L."/>
            <person name="Li J."/>
            <person name="Zhao F."/>
            <person name="Cao W."/>
        </authorList>
    </citation>
    <scope>NUCLEOTIDE SEQUENCE</scope>
    <source>
        <strain evidence="1">Dsil-2018</strain>
    </source>
</reference>
<proteinExistence type="predicted"/>
<dbReference type="EMBL" id="CM023475">
    <property type="protein sequence ID" value="KAH7944836.1"/>
    <property type="molecule type" value="Genomic_DNA"/>
</dbReference>
<keyword evidence="2" id="KW-1185">Reference proteome</keyword>
<dbReference type="Proteomes" id="UP000821865">
    <property type="component" value="Chromosome 6"/>
</dbReference>
<evidence type="ECO:0000313" key="2">
    <source>
        <dbReference type="Proteomes" id="UP000821865"/>
    </source>
</evidence>
<evidence type="ECO:0000313" key="1">
    <source>
        <dbReference type="EMBL" id="KAH7944836.1"/>
    </source>
</evidence>
<name>A0ACB8CIS5_DERSI</name>
<comment type="caution">
    <text evidence="1">The sequence shown here is derived from an EMBL/GenBank/DDBJ whole genome shotgun (WGS) entry which is preliminary data.</text>
</comment>
<organism evidence="1 2">
    <name type="scientific">Dermacentor silvarum</name>
    <name type="common">Tick</name>
    <dbReference type="NCBI Taxonomy" id="543639"/>
    <lineage>
        <taxon>Eukaryota</taxon>
        <taxon>Metazoa</taxon>
        <taxon>Ecdysozoa</taxon>
        <taxon>Arthropoda</taxon>
        <taxon>Chelicerata</taxon>
        <taxon>Arachnida</taxon>
        <taxon>Acari</taxon>
        <taxon>Parasitiformes</taxon>
        <taxon>Ixodida</taxon>
        <taxon>Ixodoidea</taxon>
        <taxon>Ixodidae</taxon>
        <taxon>Rhipicephalinae</taxon>
        <taxon>Dermacentor</taxon>
    </lineage>
</organism>
<accession>A0ACB8CIS5</accession>
<sequence>MRSIYCRAPGHSFFPSSNFNECMYKDANVHPRVSLHTASAPNGQQSRISHASSLNSDHCARNREKRAAASQEELGGERTFAHGWQAPSRRGPKRARPCLVMPAHGAVVCVRSVFLRPPSGLRRFESDVAQTGVVVHACSRSRRNMRLCARASQTLCMQAGVGGWTDRMRCSKARSEPKHTLAFGAHTCALSTKRISQADQVQPTYDYMDTLAVYRSVDAVIIVAVDAASPEWTEHPLATSEIAGMPVTARLPGDRSQSSGVVKGVYGNNADEDLLAVVSSKVRVVAAKRQGITLVLRFAVPPPLPPQGSTSSACPSRYGSPGLALCSAFVAGATGMPQQPAGDRCGACGAMAHTRRNRSARAGSDACIVGDHIQPTRLTASYGRESGAWPP</sequence>